<feature type="domain" description="DUF6456" evidence="1">
    <location>
        <begin position="218"/>
        <end position="351"/>
    </location>
</feature>
<dbReference type="Proteomes" id="UP000051184">
    <property type="component" value="Unassembled WGS sequence"/>
</dbReference>
<dbReference type="InterPro" id="IPR045599">
    <property type="entry name" value="DUF6456"/>
</dbReference>
<protein>
    <recommendedName>
        <fullName evidence="1">DUF6456 domain-containing protein</fullName>
    </recommendedName>
</protein>
<organism evidence="2 3">
    <name type="scientific">Cognatishimia activa</name>
    <dbReference type="NCBI Taxonomy" id="1715691"/>
    <lineage>
        <taxon>Bacteria</taxon>
        <taxon>Pseudomonadati</taxon>
        <taxon>Pseudomonadota</taxon>
        <taxon>Alphaproteobacteria</taxon>
        <taxon>Rhodobacterales</taxon>
        <taxon>Paracoccaceae</taxon>
        <taxon>Cognatishimia</taxon>
    </lineage>
</organism>
<reference evidence="3" key="1">
    <citation type="submission" date="2015-09" db="EMBL/GenBank/DDBJ databases">
        <authorList>
            <person name="Rodrigo-Torres Lidia"/>
            <person name="Arahal R.David."/>
        </authorList>
    </citation>
    <scope>NUCLEOTIDE SEQUENCE [LARGE SCALE GENOMIC DNA]</scope>
    <source>
        <strain evidence="3">CECT 5114</strain>
    </source>
</reference>
<dbReference type="AlphaFoldDB" id="A0A0P1IPB5"/>
<dbReference type="RefSeq" id="WP_058314327.1">
    <property type="nucleotide sequence ID" value="NZ_CYTO01000024.1"/>
</dbReference>
<proteinExistence type="predicted"/>
<evidence type="ECO:0000313" key="3">
    <source>
        <dbReference type="Proteomes" id="UP000051184"/>
    </source>
</evidence>
<keyword evidence="3" id="KW-1185">Reference proteome</keyword>
<gene>
    <name evidence="2" type="ORF">TA5114_01154</name>
</gene>
<evidence type="ECO:0000313" key="2">
    <source>
        <dbReference type="EMBL" id="CUK25356.1"/>
    </source>
</evidence>
<name>A0A0P1IPB5_9RHOB</name>
<evidence type="ECO:0000259" key="1">
    <source>
        <dbReference type="Pfam" id="PF20057"/>
    </source>
</evidence>
<dbReference type="EMBL" id="CYUE01000012">
    <property type="protein sequence ID" value="CUK25356.1"/>
    <property type="molecule type" value="Genomic_DNA"/>
</dbReference>
<dbReference type="OrthoDB" id="7476630at2"/>
<dbReference type="STRING" id="1715691.TA5113_02777"/>
<accession>A0A0P1IPB5</accession>
<sequence length="362" mass="39979">MTKHWRAEYSLSSVPNWVPQNAIRYLAHIEKGISIRALARQSDVHPSTVMRQIRRVETKRDDPLIDEALWSLSLSVSDLPRAGLQTEASPMNVHDPETSVSDAELGKAALEILQRLSDEGSVLAFAKDMEKAVVVRDLPNGTAKRTAVVDRPVARAMALKDWISCKSQGRISRYQITAEGRAELARLMAFQSNARSGFGDDQVAFEAASADQSQKRRVRFSTHESPVAVLARRKDKGGQPFLGQDLVAASERLREDFELSQIGTAVSQNWDRFLTAGTTGHHGSSYPKGQNAQTRLNAALEMLGEGLSDVALRCCCHQEGMESVEKRLGWPARSGKVVLRIALTRLCHHYANQASDAHEFIG</sequence>
<dbReference type="Pfam" id="PF20057">
    <property type="entry name" value="DUF6456"/>
    <property type="match status" value="1"/>
</dbReference>